<protein>
    <submittedName>
        <fullName evidence="1">Uncharacterized protein</fullName>
    </submittedName>
</protein>
<organism evidence="1 2">
    <name type="scientific">Phlebia brevispora</name>
    <dbReference type="NCBI Taxonomy" id="194682"/>
    <lineage>
        <taxon>Eukaryota</taxon>
        <taxon>Fungi</taxon>
        <taxon>Dikarya</taxon>
        <taxon>Basidiomycota</taxon>
        <taxon>Agaricomycotina</taxon>
        <taxon>Agaricomycetes</taxon>
        <taxon>Polyporales</taxon>
        <taxon>Meruliaceae</taxon>
        <taxon>Phlebia</taxon>
    </lineage>
</organism>
<dbReference type="EMBL" id="JANHOG010002001">
    <property type="protein sequence ID" value="KAJ3528678.1"/>
    <property type="molecule type" value="Genomic_DNA"/>
</dbReference>
<evidence type="ECO:0000313" key="1">
    <source>
        <dbReference type="EMBL" id="KAJ3528678.1"/>
    </source>
</evidence>
<dbReference type="Proteomes" id="UP001148662">
    <property type="component" value="Unassembled WGS sequence"/>
</dbReference>
<keyword evidence="2" id="KW-1185">Reference proteome</keyword>
<comment type="caution">
    <text evidence="1">The sequence shown here is derived from an EMBL/GenBank/DDBJ whole genome shotgun (WGS) entry which is preliminary data.</text>
</comment>
<sequence length="600" mass="68799">MNYTNAMNTLQVPEWLPSFLTPFVTFSYPTERPAEPDSFSTSSYYGVGVLDACLIVTCIAAMAILRDFVRLGICEPFARWYLTRRLRLTKAKQNAAANGEAKSNGKANGNGCAVQADGFFITKQEARQLRHSVIRFSEQGWPAVYYTLQWAYGVYVNYNLPHALLNPIGVWINYPHIPLSGPFKFYYLTQCAFYLHQILCLNAEAHRKDHWQMMTHHIITVTLMIGSYFYNYTRVGCLVMMLMDLPDVFLPIAKMLRYLSFRTLCDLTFVCFMVSWAMTRHFLFLFVLKSAYWDAPQIIPRVWDPATGHFMTKGVWIAFTSMLVALEVIQLMWFFTILRVAYRVVSGQGAEDTRSDSEEGFSEDEGEKKDRYALDAVGVVDGEQTPKMMASFMSYFSGRRDPKQSSRDAIVTLRQQLQMIDKKQEHLNKQRDEQTNIARKNATTNRQLAATALKQRKQIDNDIEKLHSMRFQLEMQVSTLESASFNAETMAAMKKAASAMKDIHGKLDITKVDTTVADIQEQMQLANEISEAISTSTYTGVDIDEDELKRELDEMEDEQLNERLREAEHVPIHHPATQAKVAEEEDEEEQLKELQRALAM</sequence>
<reference evidence="1" key="1">
    <citation type="submission" date="2022-07" db="EMBL/GenBank/DDBJ databases">
        <title>Genome Sequence of Phlebia brevispora.</title>
        <authorList>
            <person name="Buettner E."/>
        </authorList>
    </citation>
    <scope>NUCLEOTIDE SEQUENCE</scope>
    <source>
        <strain evidence="1">MPL23</strain>
    </source>
</reference>
<name>A0ACC1RZ30_9APHY</name>
<accession>A0ACC1RZ30</accession>
<gene>
    <name evidence="1" type="ORF">NM688_g7963</name>
</gene>
<proteinExistence type="predicted"/>
<evidence type="ECO:0000313" key="2">
    <source>
        <dbReference type="Proteomes" id="UP001148662"/>
    </source>
</evidence>